<reference evidence="3" key="1">
    <citation type="journal article" date="2019" name="Int. J. Syst. Evol. Microbiol.">
        <title>The Global Catalogue of Microorganisms (GCM) 10K type strain sequencing project: providing services to taxonomists for standard genome sequencing and annotation.</title>
        <authorList>
            <consortium name="The Broad Institute Genomics Platform"/>
            <consortium name="The Broad Institute Genome Sequencing Center for Infectious Disease"/>
            <person name="Wu L."/>
            <person name="Ma J."/>
        </authorList>
    </citation>
    <scope>NUCLEOTIDE SEQUENCE [LARGE SCALE GENOMIC DNA]</scope>
    <source>
        <strain evidence="3">JCM 17130</strain>
    </source>
</reference>
<accession>A0ABW4L8G9</accession>
<dbReference type="RefSeq" id="WP_388008899.1">
    <property type="nucleotide sequence ID" value="NZ_JBHUEE010000008.1"/>
</dbReference>
<proteinExistence type="predicted"/>
<dbReference type="GO" id="GO:0016746">
    <property type="term" value="F:acyltransferase activity"/>
    <property type="evidence" value="ECO:0007669"/>
    <property type="project" value="UniProtKB-KW"/>
</dbReference>
<keyword evidence="3" id="KW-1185">Reference proteome</keyword>
<dbReference type="PANTHER" id="PTHR43072">
    <property type="entry name" value="N-ACETYLTRANSFERASE"/>
    <property type="match status" value="1"/>
</dbReference>
<dbReference type="EMBL" id="JBHUEE010000008">
    <property type="protein sequence ID" value="MFD1719169.1"/>
    <property type="molecule type" value="Genomic_DNA"/>
</dbReference>
<sequence length="253" mass="26840">MTQTATRLVRTWPFLRAHTHRWVPDRVWESDDAAVLRVPRSTDRVLVGEGPAPALARLLVDAGLLDGGPPEGVERLLLTRGTYAALPPGPAAALRVEATWDWLTTATAPEPVAAPGTVRVLSAPPSPESGQLRRVHDCLDAGYPERGARPEDPELTWWGLETASGVLAGVLAADPPPPDSGGGVRLSAVAVRPDHRRRGLARALTAAAIEWGLSRAALVHLGIWADNDAARRLYTGLGLTAAHRVENVVGGQA</sequence>
<dbReference type="InterPro" id="IPR016181">
    <property type="entry name" value="Acyl_CoA_acyltransferase"/>
</dbReference>
<keyword evidence="2" id="KW-0808">Transferase</keyword>
<keyword evidence="2" id="KW-0012">Acyltransferase</keyword>
<protein>
    <submittedName>
        <fullName evidence="2">GNAT family N-acetyltransferase</fullName>
        <ecNumber evidence="2">2.3.1.-</ecNumber>
    </submittedName>
</protein>
<dbReference type="EC" id="2.3.1.-" evidence="2"/>
<comment type="caution">
    <text evidence="2">The sequence shown here is derived from an EMBL/GenBank/DDBJ whole genome shotgun (WGS) entry which is preliminary data.</text>
</comment>
<evidence type="ECO:0000259" key="1">
    <source>
        <dbReference type="PROSITE" id="PS51186"/>
    </source>
</evidence>
<evidence type="ECO:0000313" key="3">
    <source>
        <dbReference type="Proteomes" id="UP001597277"/>
    </source>
</evidence>
<evidence type="ECO:0000313" key="2">
    <source>
        <dbReference type="EMBL" id="MFD1719169.1"/>
    </source>
</evidence>
<dbReference type="Pfam" id="PF00583">
    <property type="entry name" value="Acetyltransf_1"/>
    <property type="match status" value="1"/>
</dbReference>
<name>A0ABW4L8G9_9MICO</name>
<feature type="domain" description="N-acetyltransferase" evidence="1">
    <location>
        <begin position="118"/>
        <end position="253"/>
    </location>
</feature>
<organism evidence="2 3">
    <name type="scientific">Georgenia deserti</name>
    <dbReference type="NCBI Taxonomy" id="2093781"/>
    <lineage>
        <taxon>Bacteria</taxon>
        <taxon>Bacillati</taxon>
        <taxon>Actinomycetota</taxon>
        <taxon>Actinomycetes</taxon>
        <taxon>Micrococcales</taxon>
        <taxon>Bogoriellaceae</taxon>
        <taxon>Georgenia</taxon>
    </lineage>
</organism>
<dbReference type="InterPro" id="IPR000182">
    <property type="entry name" value="GNAT_dom"/>
</dbReference>
<dbReference type="SUPFAM" id="SSF55729">
    <property type="entry name" value="Acyl-CoA N-acyltransferases (Nat)"/>
    <property type="match status" value="1"/>
</dbReference>
<dbReference type="PROSITE" id="PS51186">
    <property type="entry name" value="GNAT"/>
    <property type="match status" value="1"/>
</dbReference>
<dbReference type="CDD" id="cd04301">
    <property type="entry name" value="NAT_SF"/>
    <property type="match status" value="1"/>
</dbReference>
<dbReference type="Proteomes" id="UP001597277">
    <property type="component" value="Unassembled WGS sequence"/>
</dbReference>
<dbReference type="PANTHER" id="PTHR43072:SF60">
    <property type="entry name" value="L-2,4-DIAMINOBUTYRIC ACID ACETYLTRANSFERASE"/>
    <property type="match status" value="1"/>
</dbReference>
<dbReference type="Gene3D" id="3.40.630.30">
    <property type="match status" value="1"/>
</dbReference>
<gene>
    <name evidence="2" type="ORF">ACFSE6_15105</name>
</gene>